<name>A0AAW6KDQ0_9BACI</name>
<comment type="caution">
    <text evidence="1">The sequence shown here is derived from an EMBL/GenBank/DDBJ whole genome shotgun (WGS) entry which is preliminary data.</text>
</comment>
<evidence type="ECO:0000313" key="2">
    <source>
        <dbReference type="Proteomes" id="UP001216709"/>
    </source>
</evidence>
<organism evidence="1 2">
    <name type="scientific">Bacillus paralicheniformis</name>
    <dbReference type="NCBI Taxonomy" id="1648923"/>
    <lineage>
        <taxon>Bacteria</taxon>
        <taxon>Bacillati</taxon>
        <taxon>Bacillota</taxon>
        <taxon>Bacilli</taxon>
        <taxon>Bacillales</taxon>
        <taxon>Bacillaceae</taxon>
        <taxon>Bacillus</taxon>
    </lineage>
</organism>
<sequence length="318" mass="36456">MTGEMKAAFILIMAGTLSALLLAVFVVFSQKSPEAAVLSGKKEKLKESLKMLKYESVSIYYAEEDRTILELTKETLRDAADMNRELFASPLQDSVDLIFFSNRDNMESFSKLKDITGFYSNDMRMIGLLPEERKHLNSGEGFAVFLYKRVLIHEYTHYAFHVKLRELKADPAAYPLWFHEGVAEWASAHDAIEIRTLPSAVPLSKLKTDRQWQKARTGYETDIYLQSYYLIEELAEKKGRGVILDIIEETAERGSFEDGFKAAVGQSLSAFEKEFKRKYEAKKTARKFRSSVPFSSSMNGSLLPVWWHLRLTLHRSEC</sequence>
<gene>
    <name evidence="1" type="ORF">PVN32_18265</name>
</gene>
<protein>
    <recommendedName>
        <fullName evidence="3">Peptidase MA-like domain-containing protein</fullName>
    </recommendedName>
</protein>
<evidence type="ECO:0008006" key="3">
    <source>
        <dbReference type="Google" id="ProtNLM"/>
    </source>
</evidence>
<dbReference type="EMBL" id="JARAFO010000087">
    <property type="protein sequence ID" value="MDE1454109.1"/>
    <property type="molecule type" value="Genomic_DNA"/>
</dbReference>
<dbReference type="Proteomes" id="UP001216709">
    <property type="component" value="Unassembled WGS sequence"/>
</dbReference>
<proteinExistence type="predicted"/>
<accession>A0AAW6KDQ0</accession>
<dbReference type="AlphaFoldDB" id="A0AAW6KDQ0"/>
<dbReference type="RefSeq" id="WP_223254810.1">
    <property type="nucleotide sequence ID" value="NZ_AP025342.1"/>
</dbReference>
<reference evidence="1" key="1">
    <citation type="submission" date="2022-12" db="EMBL/GenBank/DDBJ databases">
        <title>Draft Genome Sequences of Bacillus licheniformis and Bacillus paralicheniformis strains isolated from Irish skim milk powders.</title>
        <authorList>
            <person name="Lourenco A."/>
            <person name="Li F."/>
            <person name="Geraldine D."/>
            <person name="Tobin J.T."/>
            <person name="Butler F."/>
            <person name="Jordan K."/>
            <person name="Obrien T."/>
        </authorList>
    </citation>
    <scope>NUCLEOTIDE SEQUENCE</scope>
    <source>
        <strain evidence="1">3370</strain>
    </source>
</reference>
<evidence type="ECO:0000313" key="1">
    <source>
        <dbReference type="EMBL" id="MDE1454109.1"/>
    </source>
</evidence>